<organism evidence="2 3">
    <name type="scientific">Molossus molossus</name>
    <name type="common">Pallas' mastiff bat</name>
    <name type="synonym">Vespertilio molossus</name>
    <dbReference type="NCBI Taxonomy" id="27622"/>
    <lineage>
        <taxon>Eukaryota</taxon>
        <taxon>Metazoa</taxon>
        <taxon>Chordata</taxon>
        <taxon>Craniata</taxon>
        <taxon>Vertebrata</taxon>
        <taxon>Euteleostomi</taxon>
        <taxon>Mammalia</taxon>
        <taxon>Eutheria</taxon>
        <taxon>Laurasiatheria</taxon>
        <taxon>Chiroptera</taxon>
        <taxon>Yangochiroptera</taxon>
        <taxon>Molossidae</taxon>
        <taxon>Molossus</taxon>
    </lineage>
</organism>
<reference evidence="2 3" key="1">
    <citation type="journal article" date="2020" name="Nature">
        <title>Six reference-quality genomes reveal evolution of bat adaptations.</title>
        <authorList>
            <person name="Jebb D."/>
            <person name="Huang Z."/>
            <person name="Pippel M."/>
            <person name="Hughes G.M."/>
            <person name="Lavrichenko K."/>
            <person name="Devanna P."/>
            <person name="Winkler S."/>
            <person name="Jermiin L.S."/>
            <person name="Skirmuntt E.C."/>
            <person name="Katzourakis A."/>
            <person name="Burkitt-Gray L."/>
            <person name="Ray D.A."/>
            <person name="Sullivan K.A.M."/>
            <person name="Roscito J.G."/>
            <person name="Kirilenko B.M."/>
            <person name="Davalos L.M."/>
            <person name="Corthals A.P."/>
            <person name="Power M.L."/>
            <person name="Jones G."/>
            <person name="Ransome R.D."/>
            <person name="Dechmann D.K.N."/>
            <person name="Locatelli A.G."/>
            <person name="Puechmaille S.J."/>
            <person name="Fedrigo O."/>
            <person name="Jarvis E.D."/>
            <person name="Hiller M."/>
            <person name="Vernes S.C."/>
            <person name="Myers E.W."/>
            <person name="Teeling E.C."/>
        </authorList>
    </citation>
    <scope>NUCLEOTIDE SEQUENCE [LARGE SCALE GENOMIC DNA]</scope>
    <source>
        <strain evidence="2">MMolMol1</strain>
        <tissue evidence="2">Muscle</tissue>
    </source>
</reference>
<comment type="caution">
    <text evidence="2">The sequence shown here is derived from an EMBL/GenBank/DDBJ whole genome shotgun (WGS) entry which is preliminary data.</text>
</comment>
<evidence type="ECO:0000313" key="2">
    <source>
        <dbReference type="EMBL" id="KAF6450552.1"/>
    </source>
</evidence>
<name>A0A7J8FTT0_MOLMO</name>
<sequence length="127" mass="14298">MKASEHKVDKGKLSRSLKLNLESLIQLGNDSTECLKVTCNREGALCQRNCPVCQDKKEIHPEQRRGTAATQPCQGRGCETSRRGKGMRNGTFLPRWARRAPPCDSALEVSWLETLWASRVICENRKS</sequence>
<dbReference type="EMBL" id="JACASF010000011">
    <property type="protein sequence ID" value="KAF6450552.1"/>
    <property type="molecule type" value="Genomic_DNA"/>
</dbReference>
<protein>
    <submittedName>
        <fullName evidence="2">Uncharacterized protein</fullName>
    </submittedName>
</protein>
<evidence type="ECO:0000313" key="3">
    <source>
        <dbReference type="Proteomes" id="UP000550707"/>
    </source>
</evidence>
<keyword evidence="3" id="KW-1185">Reference proteome</keyword>
<dbReference type="Proteomes" id="UP000550707">
    <property type="component" value="Unassembled WGS sequence"/>
</dbReference>
<dbReference type="InParanoid" id="A0A7J8FTT0"/>
<accession>A0A7J8FTT0</accession>
<evidence type="ECO:0000256" key="1">
    <source>
        <dbReference type="SAM" id="MobiDB-lite"/>
    </source>
</evidence>
<proteinExistence type="predicted"/>
<dbReference type="AlphaFoldDB" id="A0A7J8FTT0"/>
<feature type="region of interest" description="Disordered" evidence="1">
    <location>
        <begin position="61"/>
        <end position="90"/>
    </location>
</feature>
<gene>
    <name evidence="2" type="ORF">HJG59_008419</name>
</gene>